<dbReference type="InterPro" id="IPR013324">
    <property type="entry name" value="RNA_pol_sigma_r3/r4-like"/>
</dbReference>
<organism evidence="1 2">
    <name type="scientific">Deinococcus soli</name>
    <name type="common">ex Cha et al. 2016</name>
    <dbReference type="NCBI Taxonomy" id="1309411"/>
    <lineage>
        <taxon>Bacteria</taxon>
        <taxon>Thermotogati</taxon>
        <taxon>Deinococcota</taxon>
        <taxon>Deinococci</taxon>
        <taxon>Deinococcales</taxon>
        <taxon>Deinococcaceae</taxon>
        <taxon>Deinococcus</taxon>
    </lineage>
</organism>
<dbReference type="EMBL" id="JAVDQK010000004">
    <property type="protein sequence ID" value="MDR6218161.1"/>
    <property type="molecule type" value="Genomic_DNA"/>
</dbReference>
<proteinExistence type="predicted"/>
<dbReference type="RefSeq" id="WP_309854269.1">
    <property type="nucleotide sequence ID" value="NZ_JAVDQJ010000004.1"/>
</dbReference>
<sequence length="173" mass="19431">MSRDISLARREPHAQKIARVSLDVVVAWAPRLNDARQRHALNGWLAGDSAEQTGQELNVTRERVRHLIQFTLRHIGAASRGELDSGTQRRLFADQIDLNAQIESLSTWLRAQDSSFIAAVRGRASHSSRQRQSPDHAAHRDLSVYLDGALTSQGRHLQTRELEAFCLHLEQSG</sequence>
<reference evidence="1" key="1">
    <citation type="submission" date="2023-07" db="EMBL/GenBank/DDBJ databases">
        <title>Sorghum-associated microbial communities from plants grown in Nebraska, USA.</title>
        <authorList>
            <person name="Schachtman D."/>
        </authorList>
    </citation>
    <scope>NUCLEOTIDE SEQUENCE</scope>
    <source>
        <strain evidence="1">BE330</strain>
    </source>
</reference>
<gene>
    <name evidence="1" type="ORF">J2Y00_001724</name>
</gene>
<dbReference type="SUPFAM" id="SSF88659">
    <property type="entry name" value="Sigma3 and sigma4 domains of RNA polymerase sigma factors"/>
    <property type="match status" value="1"/>
</dbReference>
<evidence type="ECO:0000313" key="1">
    <source>
        <dbReference type="EMBL" id="MDR6218161.1"/>
    </source>
</evidence>
<evidence type="ECO:0000313" key="2">
    <source>
        <dbReference type="Proteomes" id="UP001185331"/>
    </source>
</evidence>
<name>A0AAE3XBU0_9DEIO</name>
<comment type="caution">
    <text evidence="1">The sequence shown here is derived from an EMBL/GenBank/DDBJ whole genome shotgun (WGS) entry which is preliminary data.</text>
</comment>
<dbReference type="AlphaFoldDB" id="A0AAE3XBU0"/>
<dbReference type="Proteomes" id="UP001185331">
    <property type="component" value="Unassembled WGS sequence"/>
</dbReference>
<protein>
    <submittedName>
        <fullName evidence="1">Uncharacterized protein</fullName>
    </submittedName>
</protein>
<accession>A0AAE3XBU0</accession>